<dbReference type="Proteomes" id="UP000054538">
    <property type="component" value="Unassembled WGS sequence"/>
</dbReference>
<organism evidence="3 4">
    <name type="scientific">Paxillus rubicundulus Ve08.2h10</name>
    <dbReference type="NCBI Taxonomy" id="930991"/>
    <lineage>
        <taxon>Eukaryota</taxon>
        <taxon>Fungi</taxon>
        <taxon>Dikarya</taxon>
        <taxon>Basidiomycota</taxon>
        <taxon>Agaricomycotina</taxon>
        <taxon>Agaricomycetes</taxon>
        <taxon>Agaricomycetidae</taxon>
        <taxon>Boletales</taxon>
        <taxon>Paxilineae</taxon>
        <taxon>Paxillaceae</taxon>
        <taxon>Paxillus</taxon>
    </lineage>
</organism>
<evidence type="ECO:0000256" key="2">
    <source>
        <dbReference type="SAM" id="Phobius"/>
    </source>
</evidence>
<keyword evidence="4" id="KW-1185">Reference proteome</keyword>
<reference evidence="4" key="2">
    <citation type="submission" date="2015-01" db="EMBL/GenBank/DDBJ databases">
        <title>Evolutionary Origins and Diversification of the Mycorrhizal Mutualists.</title>
        <authorList>
            <consortium name="DOE Joint Genome Institute"/>
            <consortium name="Mycorrhizal Genomics Consortium"/>
            <person name="Kohler A."/>
            <person name="Kuo A."/>
            <person name="Nagy L.G."/>
            <person name="Floudas D."/>
            <person name="Copeland A."/>
            <person name="Barry K.W."/>
            <person name="Cichocki N."/>
            <person name="Veneault-Fourrey C."/>
            <person name="LaButti K."/>
            <person name="Lindquist E.A."/>
            <person name="Lipzen A."/>
            <person name="Lundell T."/>
            <person name="Morin E."/>
            <person name="Murat C."/>
            <person name="Riley R."/>
            <person name="Ohm R."/>
            <person name="Sun H."/>
            <person name="Tunlid A."/>
            <person name="Henrissat B."/>
            <person name="Grigoriev I.V."/>
            <person name="Hibbett D.S."/>
            <person name="Martin F."/>
        </authorList>
    </citation>
    <scope>NUCLEOTIDE SEQUENCE [LARGE SCALE GENOMIC DNA]</scope>
    <source>
        <strain evidence="4">Ve08.2h10</strain>
    </source>
</reference>
<dbReference type="InParanoid" id="A0A0D0E7U8"/>
<feature type="transmembrane region" description="Helical" evidence="2">
    <location>
        <begin position="66"/>
        <end position="92"/>
    </location>
</feature>
<protein>
    <submittedName>
        <fullName evidence="3">Uncharacterized protein</fullName>
    </submittedName>
</protein>
<keyword evidence="2" id="KW-0472">Membrane</keyword>
<dbReference type="EMBL" id="KN824913">
    <property type="protein sequence ID" value="KIK97954.1"/>
    <property type="molecule type" value="Genomic_DNA"/>
</dbReference>
<feature type="region of interest" description="Disordered" evidence="1">
    <location>
        <begin position="1"/>
        <end position="55"/>
    </location>
</feature>
<dbReference type="HOGENOM" id="CLU_014996_0_0_1"/>
<dbReference type="AlphaFoldDB" id="A0A0D0E7U8"/>
<reference evidence="3 4" key="1">
    <citation type="submission" date="2014-04" db="EMBL/GenBank/DDBJ databases">
        <authorList>
            <consortium name="DOE Joint Genome Institute"/>
            <person name="Kuo A."/>
            <person name="Kohler A."/>
            <person name="Jargeat P."/>
            <person name="Nagy L.G."/>
            <person name="Floudas D."/>
            <person name="Copeland A."/>
            <person name="Barry K.W."/>
            <person name="Cichocki N."/>
            <person name="Veneault-Fourrey C."/>
            <person name="LaButti K."/>
            <person name="Lindquist E.A."/>
            <person name="Lipzen A."/>
            <person name="Lundell T."/>
            <person name="Morin E."/>
            <person name="Murat C."/>
            <person name="Sun H."/>
            <person name="Tunlid A."/>
            <person name="Henrissat B."/>
            <person name="Grigoriev I.V."/>
            <person name="Hibbett D.S."/>
            <person name="Martin F."/>
            <person name="Nordberg H.P."/>
            <person name="Cantor M.N."/>
            <person name="Hua S.X."/>
        </authorList>
    </citation>
    <scope>NUCLEOTIDE SEQUENCE [LARGE SCALE GENOMIC DNA]</scope>
    <source>
        <strain evidence="3 4">Ve08.2h10</strain>
    </source>
</reference>
<gene>
    <name evidence="3" type="ORF">PAXRUDRAFT_824419</name>
</gene>
<evidence type="ECO:0000256" key="1">
    <source>
        <dbReference type="SAM" id="MobiDB-lite"/>
    </source>
</evidence>
<dbReference type="STRING" id="930991.A0A0D0E7U8"/>
<evidence type="ECO:0000313" key="4">
    <source>
        <dbReference type="Proteomes" id="UP000054538"/>
    </source>
</evidence>
<evidence type="ECO:0000313" key="3">
    <source>
        <dbReference type="EMBL" id="KIK97954.1"/>
    </source>
</evidence>
<keyword evidence="2" id="KW-1133">Transmembrane helix</keyword>
<proteinExistence type="predicted"/>
<name>A0A0D0E7U8_9AGAM</name>
<sequence length="634" mass="68764">MMAAAEPEDRPHCIKGKGKAKCPQETTERTPLLHVEAGTSHNSSRDSDEFDPENSTVGRRQLWTKLIFIFLSTLLLCLVVLITFVLLAYSYAARLSHVSPEDLLENGLVFEGPDRMDVLNATDDGIWIHVEGRVGIDAGSIIGANTDDDEGTLEDLWKSFGRLGIRFLGTVTANISTVYIFSPPQTLLGSLSSPPVHLPITANPPSDSSWLTPISIPLFVRPTNNTSDLVHFVDDAWRRGAASVQAFAPSIAVWGGAPNASGWRSKLAFNFERLETRISIPLPPVPGLPTPGEGIPLPSLSQIVSLQCFNISSTPQEIQLNARASVINPAPPNFQMSVPSLPFVVSIPSTRHGYISVASVHTQQFSLAHPNVTLFISGNVLPLPSYATEALSSFISHYLSLERNPITISCPLLPSLVVDTEFPSPDMRPDLLRNVTIRDMQIKPSSPGGEFLASGEVFARLVLPQGMNFMMDVKRVLPDVLVYDGEVPELSPLLVTQGNIPSRLPSPLPPRAFGRIRPDDWLDAKSVYNGTDGEGSTFLVSASIIDVPVEVLPGRQKEFSNFVSKVIFSSEGALAGLQGTADVGVDIVGLPFHDGTGDDAEFQLVGLPFQGNVRIGRRDFLRFSWPIPHLPVSA</sequence>
<dbReference type="OrthoDB" id="10039566at2759"/>
<keyword evidence="2" id="KW-0812">Transmembrane</keyword>
<accession>A0A0D0E7U8</accession>